<evidence type="ECO:0000313" key="2">
    <source>
        <dbReference type="Proteomes" id="UP000235392"/>
    </source>
</evidence>
<protein>
    <submittedName>
        <fullName evidence="1">Uncharacterized protein</fullName>
    </submittedName>
</protein>
<accession>A0A2N5VQM4</accession>
<reference evidence="1 2" key="1">
    <citation type="submission" date="2017-11" db="EMBL/GenBank/DDBJ databases">
        <title>De novo assembly and phasing of dikaryotic genomes from two isolates of Puccinia coronata f. sp. avenae, the causal agent of oat crown rust.</title>
        <authorList>
            <person name="Miller M.E."/>
            <person name="Zhang Y."/>
            <person name="Omidvar V."/>
            <person name="Sperschneider J."/>
            <person name="Schwessinger B."/>
            <person name="Raley C."/>
            <person name="Palmer J.M."/>
            <person name="Garnica D."/>
            <person name="Upadhyaya N."/>
            <person name="Rathjen J."/>
            <person name="Taylor J.M."/>
            <person name="Park R.F."/>
            <person name="Dodds P.N."/>
            <person name="Hirsch C.D."/>
            <person name="Kianian S.F."/>
            <person name="Figueroa M."/>
        </authorList>
    </citation>
    <scope>NUCLEOTIDE SEQUENCE [LARGE SCALE GENOMIC DNA]</scope>
    <source>
        <strain evidence="1">12SD80</strain>
    </source>
</reference>
<gene>
    <name evidence="1" type="ORF">PCASD_00035</name>
</gene>
<name>A0A2N5VQM4_9BASI</name>
<evidence type="ECO:0000313" key="1">
    <source>
        <dbReference type="EMBL" id="PLW52274.1"/>
    </source>
</evidence>
<dbReference type="PANTHER" id="PTHR33266:SF1">
    <property type="entry name" value="F-BOX DOMAIN-CONTAINING PROTEIN"/>
    <property type="match status" value="1"/>
</dbReference>
<proteinExistence type="predicted"/>
<organism evidence="1 2">
    <name type="scientific">Puccinia coronata f. sp. avenae</name>
    <dbReference type="NCBI Taxonomy" id="200324"/>
    <lineage>
        <taxon>Eukaryota</taxon>
        <taxon>Fungi</taxon>
        <taxon>Dikarya</taxon>
        <taxon>Basidiomycota</taxon>
        <taxon>Pucciniomycotina</taxon>
        <taxon>Pucciniomycetes</taxon>
        <taxon>Pucciniales</taxon>
        <taxon>Pucciniaceae</taxon>
        <taxon>Puccinia</taxon>
    </lineage>
</organism>
<dbReference type="EMBL" id="PGCI01000001">
    <property type="protein sequence ID" value="PLW52274.1"/>
    <property type="molecule type" value="Genomic_DNA"/>
</dbReference>
<dbReference type="Proteomes" id="UP000235392">
    <property type="component" value="Unassembled WGS sequence"/>
</dbReference>
<sequence>MRKTKKITVEGTLLIPCRSLAQLVDFLQSLTGKDCNKIQFGFMGGKDEKGQNDLLERGRIFFNHFTLIEYTPNASDFLKFLYQGLALQCKPHQQGLDQLFTIYLVPESPKSEFKSKLKSASSASEVGDPIPLNVANITFCGIQTKNQKSKIDWRDS</sequence>
<dbReference type="PANTHER" id="PTHR33266">
    <property type="entry name" value="CHROMOSOME 15, WHOLE GENOME SHOTGUN SEQUENCE"/>
    <property type="match status" value="1"/>
</dbReference>
<dbReference type="AlphaFoldDB" id="A0A2N5VQM4"/>
<comment type="caution">
    <text evidence="1">The sequence shown here is derived from an EMBL/GenBank/DDBJ whole genome shotgun (WGS) entry which is preliminary data.</text>
</comment>